<reference evidence="2 3" key="1">
    <citation type="submission" date="2019-05" db="EMBL/GenBank/DDBJ databases">
        <title>Another draft genome of Portunus trituberculatus and its Hox gene families provides insights of decapod evolution.</title>
        <authorList>
            <person name="Jeong J.-H."/>
            <person name="Song I."/>
            <person name="Kim S."/>
            <person name="Choi T."/>
            <person name="Kim D."/>
            <person name="Ryu S."/>
            <person name="Kim W."/>
        </authorList>
    </citation>
    <scope>NUCLEOTIDE SEQUENCE [LARGE SCALE GENOMIC DNA]</scope>
    <source>
        <tissue evidence="2">Muscle</tissue>
    </source>
</reference>
<comment type="caution">
    <text evidence="2">The sequence shown here is derived from an EMBL/GenBank/DDBJ whole genome shotgun (WGS) entry which is preliminary data.</text>
</comment>
<dbReference type="InterPro" id="IPR024314">
    <property type="entry name" value="SUFU_C"/>
</dbReference>
<accession>A0A5B7FR70</accession>
<dbReference type="Pfam" id="PF12470">
    <property type="entry name" value="SUFU_C"/>
    <property type="match status" value="1"/>
</dbReference>
<dbReference type="AlphaFoldDB" id="A0A5B7FR70"/>
<dbReference type="PANTHER" id="PTHR10928:SF2">
    <property type="entry name" value="SUPPRESSOR OF FUSED HOMOLOG"/>
    <property type="match status" value="1"/>
</dbReference>
<name>A0A5B7FR70_PORTR</name>
<dbReference type="OrthoDB" id="10038834at2759"/>
<evidence type="ECO:0000259" key="1">
    <source>
        <dbReference type="Pfam" id="PF12470"/>
    </source>
</evidence>
<protein>
    <submittedName>
        <fullName evidence="2">Suppressor of fused</fullName>
    </submittedName>
</protein>
<keyword evidence="3" id="KW-1185">Reference proteome</keyword>
<feature type="domain" description="Suppressor of fused C-terminal" evidence="1">
    <location>
        <begin position="93"/>
        <end position="219"/>
    </location>
</feature>
<dbReference type="InterPro" id="IPR007768">
    <property type="entry name" value="Suppressor_of_fused"/>
</dbReference>
<dbReference type="EMBL" id="VSRR010007915">
    <property type="protein sequence ID" value="MPC47779.1"/>
    <property type="molecule type" value="Genomic_DNA"/>
</dbReference>
<dbReference type="SUPFAM" id="SSF103359">
    <property type="entry name" value="Suppressor of Fused, N-terminal domain"/>
    <property type="match status" value="1"/>
</dbReference>
<dbReference type="GO" id="GO:0005737">
    <property type="term" value="C:cytoplasm"/>
    <property type="evidence" value="ECO:0007669"/>
    <property type="project" value="TreeGrafter"/>
</dbReference>
<organism evidence="2 3">
    <name type="scientific">Portunus trituberculatus</name>
    <name type="common">Swimming crab</name>
    <name type="synonym">Neptunus trituberculatus</name>
    <dbReference type="NCBI Taxonomy" id="210409"/>
    <lineage>
        <taxon>Eukaryota</taxon>
        <taxon>Metazoa</taxon>
        <taxon>Ecdysozoa</taxon>
        <taxon>Arthropoda</taxon>
        <taxon>Crustacea</taxon>
        <taxon>Multicrustacea</taxon>
        <taxon>Malacostraca</taxon>
        <taxon>Eumalacostraca</taxon>
        <taxon>Eucarida</taxon>
        <taxon>Decapoda</taxon>
        <taxon>Pleocyemata</taxon>
        <taxon>Brachyura</taxon>
        <taxon>Eubrachyura</taxon>
        <taxon>Portunoidea</taxon>
        <taxon>Portunidae</taxon>
        <taxon>Portuninae</taxon>
        <taxon>Portunus</taxon>
    </lineage>
</organism>
<proteinExistence type="predicted"/>
<dbReference type="Proteomes" id="UP000324222">
    <property type="component" value="Unassembled WGS sequence"/>
</dbReference>
<dbReference type="InterPro" id="IPR037181">
    <property type="entry name" value="SUFU_N"/>
</dbReference>
<evidence type="ECO:0000313" key="3">
    <source>
        <dbReference type="Proteomes" id="UP000324222"/>
    </source>
</evidence>
<gene>
    <name evidence="2" type="primary">Sufu_0</name>
    <name evidence="2" type="ORF">E2C01_041536</name>
</gene>
<evidence type="ECO:0000313" key="2">
    <source>
        <dbReference type="EMBL" id="MPC47779.1"/>
    </source>
</evidence>
<sequence>MKLLKLKNKQTQTCLGCGVEVRGDGVGSADDDIGEGVGGGSGVAGWLWSSQSSVGGYICTLQLINSSNAGGLWLVTDMRRGESIYELEPSVAEEVENGIESEGSNLSGVSSRIVWTETEMGGILAPLSVHSLKAQTELESESMPHITHVESEQIKTTLQKGLLQGGKSCSTQGKEASEGNVEGNVATSDSAELFVTRRLESLHLTINLESGALLPLALR</sequence>
<dbReference type="PANTHER" id="PTHR10928">
    <property type="entry name" value="SUPPRESSOR OF FUSED"/>
    <property type="match status" value="1"/>
</dbReference>
<dbReference type="GO" id="GO:0005634">
    <property type="term" value="C:nucleus"/>
    <property type="evidence" value="ECO:0007669"/>
    <property type="project" value="TreeGrafter"/>
</dbReference>